<dbReference type="AlphaFoldDB" id="A0AAE3R793"/>
<evidence type="ECO:0000313" key="2">
    <source>
        <dbReference type="Proteomes" id="UP001232063"/>
    </source>
</evidence>
<organism evidence="1 2">
    <name type="scientific">Xanthocytophaga agilis</name>
    <dbReference type="NCBI Taxonomy" id="3048010"/>
    <lineage>
        <taxon>Bacteria</taxon>
        <taxon>Pseudomonadati</taxon>
        <taxon>Bacteroidota</taxon>
        <taxon>Cytophagia</taxon>
        <taxon>Cytophagales</taxon>
        <taxon>Rhodocytophagaceae</taxon>
        <taxon>Xanthocytophaga</taxon>
    </lineage>
</organism>
<accession>A0AAE3R793</accession>
<dbReference type="EMBL" id="JASJOU010000006">
    <property type="protein sequence ID" value="MDJ1502744.1"/>
    <property type="molecule type" value="Genomic_DNA"/>
</dbReference>
<keyword evidence="2" id="KW-1185">Reference proteome</keyword>
<gene>
    <name evidence="1" type="ORF">QNI22_18900</name>
</gene>
<comment type="caution">
    <text evidence="1">The sequence shown here is derived from an EMBL/GenBank/DDBJ whole genome shotgun (WGS) entry which is preliminary data.</text>
</comment>
<proteinExistence type="predicted"/>
<evidence type="ECO:0000313" key="1">
    <source>
        <dbReference type="EMBL" id="MDJ1502744.1"/>
    </source>
</evidence>
<reference evidence="1" key="1">
    <citation type="submission" date="2023-05" db="EMBL/GenBank/DDBJ databases">
        <authorList>
            <person name="Zhang X."/>
        </authorList>
    </citation>
    <scope>NUCLEOTIDE SEQUENCE</scope>
    <source>
        <strain evidence="1">BD1B2-1</strain>
    </source>
</reference>
<protein>
    <submittedName>
        <fullName evidence="1">Uncharacterized protein</fullName>
    </submittedName>
</protein>
<sequence length="66" mass="7466">MTEKVITVQINEINYGDYPGRIPPVELIPHPELNTALRDGYKVVEIVDATPKDINHSIIIFHLEKG</sequence>
<dbReference type="RefSeq" id="WP_314513008.1">
    <property type="nucleotide sequence ID" value="NZ_JASJOU010000006.1"/>
</dbReference>
<name>A0AAE3R793_9BACT</name>
<dbReference type="Proteomes" id="UP001232063">
    <property type="component" value="Unassembled WGS sequence"/>
</dbReference>